<proteinExistence type="predicted"/>
<dbReference type="AlphaFoldDB" id="A0A6P7HJ85"/>
<dbReference type="GO" id="GO:0005524">
    <property type="term" value="F:ATP binding"/>
    <property type="evidence" value="ECO:0007669"/>
    <property type="project" value="UniProtKB-KW"/>
</dbReference>
<dbReference type="GO" id="GO:0016787">
    <property type="term" value="F:hydrolase activity"/>
    <property type="evidence" value="ECO:0007669"/>
    <property type="project" value="UniProtKB-KW"/>
</dbReference>
<keyword evidence="3" id="KW-0347">Helicase</keyword>
<reference evidence="7" key="1">
    <citation type="submission" date="2025-08" db="UniProtKB">
        <authorList>
            <consortium name="RefSeq"/>
        </authorList>
    </citation>
    <scope>IDENTIFICATION</scope>
    <source>
        <tissue evidence="7">Whole insect</tissue>
    </source>
</reference>
<dbReference type="GO" id="GO:0036297">
    <property type="term" value="P:interstrand cross-link repair"/>
    <property type="evidence" value="ECO:0007669"/>
    <property type="project" value="TreeGrafter"/>
</dbReference>
<keyword evidence="2" id="KW-0378">Hydrolase</keyword>
<evidence type="ECO:0000256" key="1">
    <source>
        <dbReference type="ARBA" id="ARBA00022741"/>
    </source>
</evidence>
<keyword evidence="6" id="KW-0472">Membrane</keyword>
<dbReference type="GO" id="GO:0000400">
    <property type="term" value="F:four-way junction DNA binding"/>
    <property type="evidence" value="ECO:0007669"/>
    <property type="project" value="TreeGrafter"/>
</dbReference>
<feature type="compositionally biased region" description="Low complexity" evidence="5">
    <location>
        <begin position="1"/>
        <end position="14"/>
    </location>
</feature>
<evidence type="ECO:0000256" key="4">
    <source>
        <dbReference type="ARBA" id="ARBA00022840"/>
    </source>
</evidence>
<evidence type="ECO:0000256" key="5">
    <source>
        <dbReference type="SAM" id="MobiDB-lite"/>
    </source>
</evidence>
<dbReference type="PANTHER" id="PTHR14025:SF20">
    <property type="entry name" value="FANCONI ANEMIA GROUP M PROTEIN"/>
    <property type="match status" value="1"/>
</dbReference>
<name>A0A6P7HJ85_DIAVI</name>
<dbReference type="RefSeq" id="XP_028155655.1">
    <property type="nucleotide sequence ID" value="XM_028299854.1"/>
</dbReference>
<evidence type="ECO:0000256" key="3">
    <source>
        <dbReference type="ARBA" id="ARBA00022806"/>
    </source>
</evidence>
<gene>
    <name evidence="7" type="primary">LOC114349471</name>
</gene>
<evidence type="ECO:0000313" key="7">
    <source>
        <dbReference type="RefSeq" id="XP_028155655.1"/>
    </source>
</evidence>
<dbReference type="GO" id="GO:0009378">
    <property type="term" value="F:four-way junction helicase activity"/>
    <property type="evidence" value="ECO:0007669"/>
    <property type="project" value="TreeGrafter"/>
</dbReference>
<dbReference type="GO" id="GO:0045003">
    <property type="term" value="P:double-strand break repair via synthesis-dependent strand annealing"/>
    <property type="evidence" value="ECO:0007669"/>
    <property type="project" value="TreeGrafter"/>
</dbReference>
<evidence type="ECO:0000256" key="6">
    <source>
        <dbReference type="SAM" id="Phobius"/>
    </source>
</evidence>
<protein>
    <submittedName>
        <fullName evidence="7">ATP-dependent DNA helicase fml1-like</fullName>
    </submittedName>
</protein>
<dbReference type="InParanoid" id="A0A6P7HJ85"/>
<accession>A0A6P7HJ85</accession>
<keyword evidence="6" id="KW-1133">Transmembrane helix</keyword>
<keyword evidence="4" id="KW-0067">ATP-binding</keyword>
<evidence type="ECO:0000256" key="2">
    <source>
        <dbReference type="ARBA" id="ARBA00022801"/>
    </source>
</evidence>
<keyword evidence="6" id="KW-0812">Transmembrane</keyword>
<dbReference type="PANTHER" id="PTHR14025">
    <property type="entry name" value="FANCONI ANEMIA GROUP M FANCM FAMILY MEMBER"/>
    <property type="match status" value="1"/>
</dbReference>
<feature type="transmembrane region" description="Helical" evidence="6">
    <location>
        <begin position="55"/>
        <end position="75"/>
    </location>
</feature>
<feature type="region of interest" description="Disordered" evidence="5">
    <location>
        <begin position="1"/>
        <end position="20"/>
    </location>
</feature>
<dbReference type="GO" id="GO:0043138">
    <property type="term" value="F:3'-5' DNA helicase activity"/>
    <property type="evidence" value="ECO:0007669"/>
    <property type="project" value="TreeGrafter"/>
</dbReference>
<keyword evidence="1" id="KW-0547">Nucleotide-binding</keyword>
<sequence length="82" mass="9468">MNKNLNNTLSTNLSKDPETEGFDLQAGETWIYPTNYPVREYQYNIVQQALLKNTLVSHTFLITSFSALLVLIILMKEDQYIP</sequence>
<organism evidence="7">
    <name type="scientific">Diabrotica virgifera virgifera</name>
    <name type="common">western corn rootworm</name>
    <dbReference type="NCBI Taxonomy" id="50390"/>
    <lineage>
        <taxon>Eukaryota</taxon>
        <taxon>Metazoa</taxon>
        <taxon>Ecdysozoa</taxon>
        <taxon>Arthropoda</taxon>
        <taxon>Hexapoda</taxon>
        <taxon>Insecta</taxon>
        <taxon>Pterygota</taxon>
        <taxon>Neoptera</taxon>
        <taxon>Endopterygota</taxon>
        <taxon>Coleoptera</taxon>
        <taxon>Polyphaga</taxon>
        <taxon>Cucujiformia</taxon>
        <taxon>Chrysomeloidea</taxon>
        <taxon>Chrysomelidae</taxon>
        <taxon>Galerucinae</taxon>
        <taxon>Diabroticina</taxon>
        <taxon>Diabroticites</taxon>
        <taxon>Diabrotica</taxon>
    </lineage>
</organism>